<evidence type="ECO:0000256" key="1">
    <source>
        <dbReference type="ARBA" id="ARBA00010370"/>
    </source>
</evidence>
<dbReference type="GO" id="GO:0030574">
    <property type="term" value="P:collagen catabolic process"/>
    <property type="evidence" value="ECO:0007669"/>
    <property type="project" value="TreeGrafter"/>
</dbReference>
<dbReference type="Gene3D" id="2.110.10.10">
    <property type="entry name" value="Hemopexin-like domain"/>
    <property type="match status" value="1"/>
</dbReference>
<keyword evidence="7" id="KW-0482">Metalloprotease</keyword>
<sequence>MSRTTSILRISTFLFSLLLPVYSLPITDNRIPEIAQEPIEITYQDYIERIPSTAPRIRVKRYSIEGSYWGVREISWKVARSSRSLGEAEVRRVLRRAFKVWEEHSELRFVYKPHGAVHIEILFADGDHGDGEAFDGRGKILAHAYFPRFGGDVHFDDAETWSPDKYGVGIDLYAVAVHEIGHSLGLKHSSERQAIMAPFYQTYKGDALHLHKDDIDALDKLYGPSGAVTGLGFSENKNRLPDICSYPNLDAMTRTGNGSIYAFQGEFFWKLKEGGGVLDGPLRIDQHWPFEGHIDAALTDTEGDTYVFKGSKYWLLGHDGKARYGYPRLISQGLVDTPDNIDAALVWHADDRPYFFKKNKYWRYSLKGMPRGFPRSLKSLSRMHVFDRIDASLRYSDEISYVFVGPNYYRLGGKRFPRILPSKSKSIAKDWFGCTDGNTPEH</sequence>
<dbReference type="InterPro" id="IPR033739">
    <property type="entry name" value="M10A_MMP"/>
</dbReference>
<evidence type="ECO:0000256" key="10">
    <source>
        <dbReference type="PIRSR" id="PIRSR001191-2"/>
    </source>
</evidence>
<dbReference type="CDD" id="cd00094">
    <property type="entry name" value="HX"/>
    <property type="match status" value="1"/>
</dbReference>
<evidence type="ECO:0000256" key="5">
    <source>
        <dbReference type="ARBA" id="ARBA00022801"/>
    </source>
</evidence>
<feature type="binding site" evidence="11">
    <location>
        <position position="159"/>
    </location>
    <ligand>
        <name>Ca(2+)</name>
        <dbReference type="ChEBI" id="CHEBI:29108"/>
        <label>1</label>
    </ligand>
</feature>
<evidence type="ECO:0000313" key="16">
    <source>
        <dbReference type="Proteomes" id="UP000887575"/>
    </source>
</evidence>
<feature type="binding site" evidence="11">
    <location>
        <position position="344"/>
    </location>
    <ligand>
        <name>Ca(2+)</name>
        <dbReference type="ChEBI" id="CHEBI:29108"/>
        <label>5</label>
    </ligand>
</feature>
<feature type="active site" evidence="9">
    <location>
        <position position="179"/>
    </location>
</feature>
<dbReference type="SMART" id="SM00120">
    <property type="entry name" value="HX"/>
    <property type="match status" value="4"/>
</dbReference>
<feature type="binding site" evidence="11">
    <location>
        <position position="196"/>
    </location>
    <ligand>
        <name>Zn(2+)</name>
        <dbReference type="ChEBI" id="CHEBI:29105"/>
        <label>2</label>
        <note>catalytic</note>
    </ligand>
</feature>
<evidence type="ECO:0000256" key="8">
    <source>
        <dbReference type="ARBA" id="ARBA00023145"/>
    </source>
</evidence>
<protein>
    <recommendedName>
        <fullName evidence="15">Peptidase metallopeptidase domain-containing protein</fullName>
    </recommendedName>
</protein>
<dbReference type="InterPro" id="IPR001818">
    <property type="entry name" value="Pept_M10_metallopeptidase"/>
</dbReference>
<dbReference type="WBParaSite" id="MBELARI_LOCUS6922">
    <property type="protein sequence ID" value="MBELARI_LOCUS6922"/>
    <property type="gene ID" value="MBELARI_LOCUS6922"/>
</dbReference>
<dbReference type="SUPFAM" id="SSF50923">
    <property type="entry name" value="Hemopexin-like domain"/>
    <property type="match status" value="1"/>
</dbReference>
<comment type="cofactor">
    <cofactor evidence="11">
        <name>Zn(2+)</name>
        <dbReference type="ChEBI" id="CHEBI:29105"/>
    </cofactor>
    <text evidence="11">Binds 2 Zn(2+) ions per subunit.</text>
</comment>
<keyword evidence="8" id="KW-0865">Zymogen</keyword>
<feature type="repeat" description="Hemopexin" evidence="13">
    <location>
        <begin position="338"/>
        <end position="384"/>
    </location>
</feature>
<feature type="binding site" evidence="10">
    <location>
        <position position="182"/>
    </location>
    <ligand>
        <name>Zn(2+)</name>
        <dbReference type="ChEBI" id="CHEBI:29105"/>
        <label>2</label>
        <note>catalytic</note>
    </ligand>
</feature>
<dbReference type="CDD" id="cd04278">
    <property type="entry name" value="ZnMc_MMP"/>
    <property type="match status" value="1"/>
</dbReference>
<dbReference type="GO" id="GO:0030198">
    <property type="term" value="P:extracellular matrix organization"/>
    <property type="evidence" value="ECO:0007669"/>
    <property type="project" value="TreeGrafter"/>
</dbReference>
<feature type="binding site" evidence="11">
    <location>
        <position position="135"/>
    </location>
    <ligand>
        <name>Ca(2+)</name>
        <dbReference type="ChEBI" id="CHEBI:29108"/>
        <label>3</label>
    </ligand>
</feature>
<dbReference type="GO" id="GO:0008270">
    <property type="term" value="F:zinc ion binding"/>
    <property type="evidence" value="ECO:0007669"/>
    <property type="project" value="InterPro"/>
</dbReference>
<feature type="binding site" evidence="11">
    <location>
        <position position="136"/>
    </location>
    <ligand>
        <name>Ca(2+)</name>
        <dbReference type="ChEBI" id="CHEBI:29108"/>
        <label>3</label>
    </ligand>
</feature>
<dbReference type="SUPFAM" id="SSF55486">
    <property type="entry name" value="Metalloproteases ('zincins'), catalytic domain"/>
    <property type="match status" value="1"/>
</dbReference>
<dbReference type="GO" id="GO:0031012">
    <property type="term" value="C:extracellular matrix"/>
    <property type="evidence" value="ECO:0007669"/>
    <property type="project" value="InterPro"/>
</dbReference>
<keyword evidence="14" id="KW-0732">Signal</keyword>
<evidence type="ECO:0000256" key="12">
    <source>
        <dbReference type="PIRSR" id="PIRSR621190-4"/>
    </source>
</evidence>
<feature type="binding site" evidence="11">
    <location>
        <position position="130"/>
    </location>
    <ligand>
        <name>Zn(2+)</name>
        <dbReference type="ChEBI" id="CHEBI:29105"/>
        <label>1</label>
    </ligand>
</feature>
<feature type="binding site" evidence="11">
    <location>
        <position position="295"/>
    </location>
    <ligand>
        <name>Ca(2+)</name>
        <dbReference type="ChEBI" id="CHEBI:29108"/>
        <label>4</label>
    </ligand>
</feature>
<evidence type="ECO:0000256" key="13">
    <source>
        <dbReference type="PROSITE-ProRule" id="PRU01011"/>
    </source>
</evidence>
<dbReference type="Proteomes" id="UP000887575">
    <property type="component" value="Unassembled WGS sequence"/>
</dbReference>
<dbReference type="PRINTS" id="PR00138">
    <property type="entry name" value="MATRIXIN"/>
</dbReference>
<comment type="similarity">
    <text evidence="1">Belongs to the peptidase M10A family.</text>
</comment>
<dbReference type="GO" id="GO:0004222">
    <property type="term" value="F:metalloendopeptidase activity"/>
    <property type="evidence" value="ECO:0007669"/>
    <property type="project" value="InterPro"/>
</dbReference>
<dbReference type="InterPro" id="IPR006026">
    <property type="entry name" value="Peptidase_Metallo"/>
</dbReference>
<dbReference type="PANTHER" id="PTHR10201">
    <property type="entry name" value="MATRIX METALLOPROTEINASE"/>
    <property type="match status" value="1"/>
</dbReference>
<dbReference type="PIRSF" id="PIRSF001191">
    <property type="entry name" value="Peptidase_M10A_matrix"/>
    <property type="match status" value="1"/>
</dbReference>
<feature type="binding site" evidence="11">
    <location>
        <position position="152"/>
    </location>
    <ligand>
        <name>Ca(2+)</name>
        <dbReference type="ChEBI" id="CHEBI:29108"/>
        <label>2</label>
    </ligand>
</feature>
<feature type="binding site" evidence="11">
    <location>
        <position position="143"/>
    </location>
    <ligand>
        <name>Zn(2+)</name>
        <dbReference type="ChEBI" id="CHEBI:29105"/>
        <label>1</label>
    </ligand>
</feature>
<feature type="binding site" evidence="11">
    <location>
        <position position="154"/>
    </location>
    <ligand>
        <name>Zn(2+)</name>
        <dbReference type="ChEBI" id="CHEBI:29105"/>
        <label>1</label>
    </ligand>
</feature>
<evidence type="ECO:0000256" key="11">
    <source>
        <dbReference type="PIRSR" id="PIRSR621190-2"/>
    </source>
</evidence>
<dbReference type="InterPro" id="IPR036375">
    <property type="entry name" value="Hemopexin-like_dom_sf"/>
</dbReference>
<feature type="binding site" evidence="11">
    <location>
        <position position="157"/>
    </location>
    <ligand>
        <name>Ca(2+)</name>
        <dbReference type="ChEBI" id="CHEBI:29108"/>
        <label>1</label>
    </ligand>
</feature>
<evidence type="ECO:0000256" key="7">
    <source>
        <dbReference type="ARBA" id="ARBA00023049"/>
    </source>
</evidence>
<dbReference type="GO" id="GO:0005615">
    <property type="term" value="C:extracellular space"/>
    <property type="evidence" value="ECO:0007669"/>
    <property type="project" value="TreeGrafter"/>
</dbReference>
<feature type="binding site" evidence="11">
    <location>
        <position position="128"/>
    </location>
    <ligand>
        <name>Zn(2+)</name>
        <dbReference type="ChEBI" id="CHEBI:29105"/>
        <label>1</label>
    </ligand>
</feature>
<feature type="binding site" evidence="11">
    <location>
        <position position="390"/>
    </location>
    <ligand>
        <name>Ca(2+)</name>
        <dbReference type="ChEBI" id="CHEBI:29108"/>
        <label>4</label>
    </ligand>
</feature>
<accession>A0AAF3FMI1</accession>
<keyword evidence="3 10" id="KW-0479">Metal-binding</keyword>
<evidence type="ECO:0000256" key="4">
    <source>
        <dbReference type="ARBA" id="ARBA00022737"/>
    </source>
</evidence>
<keyword evidence="6 10" id="KW-0862">Zinc</keyword>
<keyword evidence="5" id="KW-0378">Hydrolase</keyword>
<name>A0AAF3FMI1_9BILA</name>
<organism evidence="16 17">
    <name type="scientific">Mesorhabditis belari</name>
    <dbReference type="NCBI Taxonomy" id="2138241"/>
    <lineage>
        <taxon>Eukaryota</taxon>
        <taxon>Metazoa</taxon>
        <taxon>Ecdysozoa</taxon>
        <taxon>Nematoda</taxon>
        <taxon>Chromadorea</taxon>
        <taxon>Rhabditida</taxon>
        <taxon>Rhabditina</taxon>
        <taxon>Rhabditomorpha</taxon>
        <taxon>Rhabditoidea</taxon>
        <taxon>Rhabditidae</taxon>
        <taxon>Mesorhabditinae</taxon>
        <taxon>Mesorhabditis</taxon>
    </lineage>
</organism>
<evidence type="ECO:0000313" key="17">
    <source>
        <dbReference type="WBParaSite" id="MBELARI_LOCUS6922"/>
    </source>
</evidence>
<comment type="cofactor">
    <cofactor evidence="11">
        <name>Ca(2+)</name>
        <dbReference type="ChEBI" id="CHEBI:29108"/>
    </cofactor>
    <text evidence="11">Can bind about 5 Ca(2+) ions per subunit.</text>
</comment>
<feature type="domain" description="Peptidase metallopeptidase" evidence="15">
    <location>
        <begin position="65"/>
        <end position="224"/>
    </location>
</feature>
<dbReference type="InterPro" id="IPR024079">
    <property type="entry name" value="MetalloPept_cat_dom_sf"/>
</dbReference>
<keyword evidence="4" id="KW-0677">Repeat</keyword>
<feature type="repeat" description="Hemopexin" evidence="13">
    <location>
        <begin position="291"/>
        <end position="337"/>
    </location>
</feature>
<feature type="binding site" evidence="10">
    <location>
        <position position="178"/>
    </location>
    <ligand>
        <name>Zn(2+)</name>
        <dbReference type="ChEBI" id="CHEBI:29105"/>
        <label>2</label>
        <note>catalytic</note>
    </ligand>
</feature>
<evidence type="ECO:0000256" key="14">
    <source>
        <dbReference type="SAM" id="SignalP"/>
    </source>
</evidence>
<feature type="binding site" evidence="10">
    <location>
        <position position="188"/>
    </location>
    <ligand>
        <name>Zn(2+)</name>
        <dbReference type="ChEBI" id="CHEBI:29105"/>
        <label>2</label>
        <note>catalytic</note>
    </ligand>
</feature>
<dbReference type="InterPro" id="IPR018487">
    <property type="entry name" value="Hemopexin-like_repeat"/>
</dbReference>
<dbReference type="InterPro" id="IPR021190">
    <property type="entry name" value="Pept_M10A"/>
</dbReference>
<reference evidence="17" key="1">
    <citation type="submission" date="2024-02" db="UniProtKB">
        <authorList>
            <consortium name="WormBaseParasite"/>
        </authorList>
    </citation>
    <scope>IDENTIFICATION</scope>
</reference>
<feature type="binding site" evidence="11">
    <location>
        <position position="150"/>
    </location>
    <ligand>
        <name>Ca(2+)</name>
        <dbReference type="ChEBI" id="CHEBI:29108"/>
        <label>2</label>
    </ligand>
</feature>
<dbReference type="PANTHER" id="PTHR10201:SF309">
    <property type="entry name" value="PEPTIDASE METALLOPEPTIDASE DOMAIN-CONTAINING PROTEIN"/>
    <property type="match status" value="1"/>
</dbReference>
<feature type="binding site" evidence="11">
    <location>
        <position position="297"/>
    </location>
    <ligand>
        <name>Ca(2+)</name>
        <dbReference type="ChEBI" id="CHEBI:29108"/>
        <label>5</label>
    </ligand>
</feature>
<evidence type="ECO:0000256" key="9">
    <source>
        <dbReference type="PIRSR" id="PIRSR001191-1"/>
    </source>
</evidence>
<dbReference type="PROSITE" id="PS51642">
    <property type="entry name" value="HEMOPEXIN_2"/>
    <property type="match status" value="3"/>
</dbReference>
<feature type="signal peptide" evidence="14">
    <location>
        <begin position="1"/>
        <end position="23"/>
    </location>
</feature>
<keyword evidence="16" id="KW-1185">Reference proteome</keyword>
<feature type="repeat" description="Hemopexin" evidence="13">
    <location>
        <begin position="386"/>
        <end position="434"/>
    </location>
</feature>
<dbReference type="GO" id="GO:0006508">
    <property type="term" value="P:proteolysis"/>
    <property type="evidence" value="ECO:0007669"/>
    <property type="project" value="UniProtKB-KW"/>
</dbReference>
<proteinExistence type="inferred from homology"/>
<keyword evidence="2" id="KW-0645">Protease</keyword>
<keyword evidence="11" id="KW-0106">Calcium</keyword>
<dbReference type="InterPro" id="IPR000585">
    <property type="entry name" value="Hemopexin-like_dom"/>
</dbReference>
<dbReference type="Pfam" id="PF00045">
    <property type="entry name" value="Hemopexin"/>
    <property type="match status" value="3"/>
</dbReference>
<dbReference type="AlphaFoldDB" id="A0AAF3FMI1"/>
<feature type="binding site" evidence="11">
    <location>
        <position position="156"/>
    </location>
    <ligand>
        <name>Ca(2+)</name>
        <dbReference type="ChEBI" id="CHEBI:29108"/>
        <label>3</label>
    </ligand>
</feature>
<feature type="binding site" evidence="11">
    <location>
        <position position="250"/>
    </location>
    <ligand>
        <name>Ca(2+)</name>
        <dbReference type="ChEBI" id="CHEBI:29108"/>
        <label>4</label>
    </ligand>
</feature>
<dbReference type="Pfam" id="PF00413">
    <property type="entry name" value="Peptidase_M10"/>
    <property type="match status" value="1"/>
</dbReference>
<feature type="modified residue" description="Phosphotyrosine; by PKDCC" evidence="12">
    <location>
        <position position="326"/>
    </location>
</feature>
<evidence type="ECO:0000256" key="6">
    <source>
        <dbReference type="ARBA" id="ARBA00022833"/>
    </source>
</evidence>
<evidence type="ECO:0000259" key="15">
    <source>
        <dbReference type="SMART" id="SM00235"/>
    </source>
</evidence>
<feature type="chain" id="PRO_5042061247" description="Peptidase metallopeptidase domain-containing protein" evidence="14">
    <location>
        <begin position="24"/>
        <end position="442"/>
    </location>
</feature>
<feature type="binding site" evidence="11">
    <location>
        <position position="159"/>
    </location>
    <ligand>
        <name>Ca(2+)</name>
        <dbReference type="ChEBI" id="CHEBI:29108"/>
        <label>3</label>
    </ligand>
</feature>
<dbReference type="Gene3D" id="3.40.390.10">
    <property type="entry name" value="Collagenase (Catalytic Domain)"/>
    <property type="match status" value="1"/>
</dbReference>
<dbReference type="SMART" id="SM00235">
    <property type="entry name" value="ZnMc"/>
    <property type="match status" value="1"/>
</dbReference>
<evidence type="ECO:0000256" key="3">
    <source>
        <dbReference type="ARBA" id="ARBA00022723"/>
    </source>
</evidence>
<evidence type="ECO:0000256" key="2">
    <source>
        <dbReference type="ARBA" id="ARBA00022670"/>
    </source>
</evidence>